<dbReference type="Proteomes" id="UP001409585">
    <property type="component" value="Unassembled WGS sequence"/>
</dbReference>
<organism evidence="1 2">
    <name type="scientific">Halioxenophilus aromaticivorans</name>
    <dbReference type="NCBI Taxonomy" id="1306992"/>
    <lineage>
        <taxon>Bacteria</taxon>
        <taxon>Pseudomonadati</taxon>
        <taxon>Pseudomonadota</taxon>
        <taxon>Gammaproteobacteria</taxon>
        <taxon>Alteromonadales</taxon>
        <taxon>Alteromonadaceae</taxon>
        <taxon>Halioxenophilus</taxon>
    </lineage>
</organism>
<reference evidence="2" key="1">
    <citation type="journal article" date="2019" name="Int. J. Syst. Evol. Microbiol.">
        <title>The Global Catalogue of Microorganisms (GCM) 10K type strain sequencing project: providing services to taxonomists for standard genome sequencing and annotation.</title>
        <authorList>
            <consortium name="The Broad Institute Genomics Platform"/>
            <consortium name="The Broad Institute Genome Sequencing Center for Infectious Disease"/>
            <person name="Wu L."/>
            <person name="Ma J."/>
        </authorList>
    </citation>
    <scope>NUCLEOTIDE SEQUENCE [LARGE SCALE GENOMIC DNA]</scope>
    <source>
        <strain evidence="2">JCM 19134</strain>
    </source>
</reference>
<protein>
    <submittedName>
        <fullName evidence="1">Uncharacterized protein</fullName>
    </submittedName>
</protein>
<dbReference type="AlphaFoldDB" id="A0AAV3U951"/>
<evidence type="ECO:0000313" key="1">
    <source>
        <dbReference type="EMBL" id="GAA4960151.1"/>
    </source>
</evidence>
<evidence type="ECO:0000313" key="2">
    <source>
        <dbReference type="Proteomes" id="UP001409585"/>
    </source>
</evidence>
<accession>A0AAV3U951</accession>
<keyword evidence="2" id="KW-1185">Reference proteome</keyword>
<dbReference type="EMBL" id="BAABLX010000079">
    <property type="protein sequence ID" value="GAA4960151.1"/>
    <property type="molecule type" value="Genomic_DNA"/>
</dbReference>
<comment type="caution">
    <text evidence="1">The sequence shown here is derived from an EMBL/GenBank/DDBJ whole genome shotgun (WGS) entry which is preliminary data.</text>
</comment>
<sequence length="94" mass="10552">MCHFCGVVYLIDLYRFIGILVRLAAIGWKPSFQYGADLITNYTFGLGLALRSDGFASREYGDIIKKPANRLAIQFAGNPESEKEGRETFSRGRL</sequence>
<name>A0AAV3U951_9ALTE</name>
<proteinExistence type="predicted"/>
<gene>
    <name evidence="1" type="ORF">GCM10025791_46720</name>
</gene>